<name>A0A370QJZ1_9FLAO</name>
<accession>A0A370QJZ1</accession>
<dbReference type="AlphaFoldDB" id="A0A370QJZ1"/>
<comment type="caution">
    <text evidence="1">The sequence shown here is derived from an EMBL/GenBank/DDBJ whole genome shotgun (WGS) entry which is preliminary data.</text>
</comment>
<organism evidence="1 2">
    <name type="scientific">Marinirhabdus gelatinilytica</name>
    <dbReference type="NCBI Taxonomy" id="1703343"/>
    <lineage>
        <taxon>Bacteria</taxon>
        <taxon>Pseudomonadati</taxon>
        <taxon>Bacteroidota</taxon>
        <taxon>Flavobacteriia</taxon>
        <taxon>Flavobacteriales</taxon>
        <taxon>Flavobacteriaceae</taxon>
    </lineage>
</organism>
<evidence type="ECO:0000313" key="1">
    <source>
        <dbReference type="EMBL" id="RDK88693.1"/>
    </source>
</evidence>
<protein>
    <submittedName>
        <fullName evidence="1">Uncharacterized protein</fullName>
    </submittedName>
</protein>
<gene>
    <name evidence="1" type="ORF">C8D94_101569</name>
</gene>
<dbReference type="EMBL" id="QRAO01000001">
    <property type="protein sequence ID" value="RDK88693.1"/>
    <property type="molecule type" value="Genomic_DNA"/>
</dbReference>
<reference evidence="1 2" key="1">
    <citation type="submission" date="2018-07" db="EMBL/GenBank/DDBJ databases">
        <title>Genomic Encyclopedia of Type Strains, Phase IV (KMG-IV): sequencing the most valuable type-strain genomes for metagenomic binning, comparative biology and taxonomic classification.</title>
        <authorList>
            <person name="Goeker M."/>
        </authorList>
    </citation>
    <scope>NUCLEOTIDE SEQUENCE [LARGE SCALE GENOMIC DNA]</scope>
    <source>
        <strain evidence="1 2">DSM 101478</strain>
    </source>
</reference>
<evidence type="ECO:0000313" key="2">
    <source>
        <dbReference type="Proteomes" id="UP000255317"/>
    </source>
</evidence>
<keyword evidence="2" id="KW-1185">Reference proteome</keyword>
<proteinExistence type="predicted"/>
<sequence length="216" mass="23897">MKSSRKSYKIYVQVFFLLFCITIVNAQKTLSRSYSASGIENILIDGNGVHLLKVRAAKVKAISVRVRLEGETSEEIGIKEQLKGDRLQLGFGSWPFAKMYNDKLSAHKVVSVEVVITIPENMFVSLTSNTTAVVAQGKFRFLYVDIEDEDCLLKNFLGGASLKTNRGRITIKTQQPQVTVKAASTYGTVINSVKTGGKYRITAKSVHGDITLQQTQ</sequence>
<dbReference type="Proteomes" id="UP000255317">
    <property type="component" value="Unassembled WGS sequence"/>
</dbReference>